<dbReference type="PANTHER" id="PTHR43557:SF2">
    <property type="entry name" value="RIESKE DOMAIN-CONTAINING PROTEIN-RELATED"/>
    <property type="match status" value="1"/>
</dbReference>
<dbReference type="Proteomes" id="UP000005038">
    <property type="component" value="Unassembled WGS sequence"/>
</dbReference>
<gene>
    <name evidence="7" type="ORF">GOOTI_008_00070</name>
</gene>
<keyword evidence="4" id="KW-0560">Oxidoreductase</keyword>
<protein>
    <submittedName>
        <fullName evidence="7">Ferredoxin reductase</fullName>
    </submittedName>
</protein>
<evidence type="ECO:0000313" key="8">
    <source>
        <dbReference type="Proteomes" id="UP000005038"/>
    </source>
</evidence>
<evidence type="ECO:0000256" key="3">
    <source>
        <dbReference type="ARBA" id="ARBA00022827"/>
    </source>
</evidence>
<dbReference type="AlphaFoldDB" id="H5TG56"/>
<evidence type="ECO:0000256" key="4">
    <source>
        <dbReference type="ARBA" id="ARBA00023002"/>
    </source>
</evidence>
<dbReference type="Pfam" id="PF14759">
    <property type="entry name" value="Reductase_C"/>
    <property type="match status" value="1"/>
</dbReference>
<dbReference type="PRINTS" id="PR00368">
    <property type="entry name" value="FADPNR"/>
</dbReference>
<dbReference type="STRING" id="1108044.GOOTI_008_00070"/>
<keyword evidence="3" id="KW-0274">FAD</keyword>
<evidence type="ECO:0000256" key="1">
    <source>
        <dbReference type="ARBA" id="ARBA00001974"/>
    </source>
</evidence>
<organism evidence="7 8">
    <name type="scientific">Gordonia otitidis (strain DSM 44809 / CCUG 52243 / JCM 12355 / NBRC 100426 / IFM 10032)</name>
    <dbReference type="NCBI Taxonomy" id="1108044"/>
    <lineage>
        <taxon>Bacteria</taxon>
        <taxon>Bacillati</taxon>
        <taxon>Actinomycetota</taxon>
        <taxon>Actinomycetes</taxon>
        <taxon>Mycobacteriales</taxon>
        <taxon>Gordoniaceae</taxon>
        <taxon>Gordonia</taxon>
    </lineage>
</organism>
<dbReference type="PANTHER" id="PTHR43557">
    <property type="entry name" value="APOPTOSIS-INDUCING FACTOR 1"/>
    <property type="match status" value="1"/>
</dbReference>
<evidence type="ECO:0000256" key="2">
    <source>
        <dbReference type="ARBA" id="ARBA00022630"/>
    </source>
</evidence>
<dbReference type="InterPro" id="IPR016156">
    <property type="entry name" value="FAD/NAD-linked_Rdtase_dimer_sf"/>
</dbReference>
<dbReference type="OrthoDB" id="4213189at2"/>
<dbReference type="SUPFAM" id="SSF55424">
    <property type="entry name" value="FAD/NAD-linked reductases, dimerisation (C-terminal) domain"/>
    <property type="match status" value="1"/>
</dbReference>
<dbReference type="GO" id="GO:0005737">
    <property type="term" value="C:cytoplasm"/>
    <property type="evidence" value="ECO:0007669"/>
    <property type="project" value="TreeGrafter"/>
</dbReference>
<dbReference type="PRINTS" id="PR00411">
    <property type="entry name" value="PNDRDTASEI"/>
</dbReference>
<reference evidence="7" key="1">
    <citation type="submission" date="2012-02" db="EMBL/GenBank/DDBJ databases">
        <title>Whole genome shotgun sequence of Gordonia otitidis NBRC 100426.</title>
        <authorList>
            <person name="Yoshida I."/>
            <person name="Hosoyama A."/>
            <person name="Tsuchikane K."/>
            <person name="Katsumata H."/>
            <person name="Yamazaki S."/>
            <person name="Fujita N."/>
        </authorList>
    </citation>
    <scope>NUCLEOTIDE SEQUENCE [LARGE SCALE GENOMIC DNA]</scope>
    <source>
        <strain evidence="7">NBRC 100426</strain>
    </source>
</reference>
<dbReference type="InterPro" id="IPR036188">
    <property type="entry name" value="FAD/NAD-bd_sf"/>
</dbReference>
<dbReference type="Gene3D" id="3.50.50.60">
    <property type="entry name" value="FAD/NAD(P)-binding domain"/>
    <property type="match status" value="2"/>
</dbReference>
<evidence type="ECO:0000313" key="7">
    <source>
        <dbReference type="EMBL" id="GAB32464.1"/>
    </source>
</evidence>
<name>H5TG56_GORO1</name>
<keyword evidence="2" id="KW-0285">Flavoprotein</keyword>
<dbReference type="EMBL" id="BAFB01000008">
    <property type="protein sequence ID" value="GAB32464.1"/>
    <property type="molecule type" value="Genomic_DNA"/>
</dbReference>
<keyword evidence="8" id="KW-1185">Reference proteome</keyword>
<feature type="domain" description="FAD/NAD(P)-binding" evidence="5">
    <location>
        <begin position="12"/>
        <end position="304"/>
    </location>
</feature>
<feature type="domain" description="Reductase C-terminal" evidence="6">
    <location>
        <begin position="324"/>
        <end position="386"/>
    </location>
</feature>
<dbReference type="InterPro" id="IPR023753">
    <property type="entry name" value="FAD/NAD-binding_dom"/>
</dbReference>
<dbReference type="InterPro" id="IPR028202">
    <property type="entry name" value="Reductase_C"/>
</dbReference>
<comment type="cofactor">
    <cofactor evidence="1">
        <name>FAD</name>
        <dbReference type="ChEBI" id="CHEBI:57692"/>
    </cofactor>
</comment>
<dbReference type="Gene3D" id="3.30.390.30">
    <property type="match status" value="1"/>
</dbReference>
<dbReference type="Pfam" id="PF07992">
    <property type="entry name" value="Pyr_redox_2"/>
    <property type="match status" value="1"/>
</dbReference>
<dbReference type="SUPFAM" id="SSF51905">
    <property type="entry name" value="FAD/NAD(P)-binding domain"/>
    <property type="match status" value="2"/>
</dbReference>
<comment type="caution">
    <text evidence="7">The sequence shown here is derived from an EMBL/GenBank/DDBJ whole genome shotgun (WGS) entry which is preliminary data.</text>
</comment>
<proteinExistence type="predicted"/>
<dbReference type="RefSeq" id="WP_007236732.1">
    <property type="nucleotide sequence ID" value="NZ_BAFB01000008.1"/>
</dbReference>
<dbReference type="InterPro" id="IPR050446">
    <property type="entry name" value="FAD-oxidoreductase/Apoptosis"/>
</dbReference>
<evidence type="ECO:0000259" key="6">
    <source>
        <dbReference type="Pfam" id="PF14759"/>
    </source>
</evidence>
<dbReference type="GO" id="GO:0016651">
    <property type="term" value="F:oxidoreductase activity, acting on NAD(P)H"/>
    <property type="evidence" value="ECO:0007669"/>
    <property type="project" value="TreeGrafter"/>
</dbReference>
<accession>H5TG56</accession>
<evidence type="ECO:0000259" key="5">
    <source>
        <dbReference type="Pfam" id="PF07992"/>
    </source>
</evidence>
<sequence>MPEHSARADDPLVIVGASLSGVRAAEGARAQGWTGRIVMVGEEPHLPYDRPPLSKALLDAETEPALPLLRQAEGWEALDVELMTSTAATAVDVDRKILLTTSEPIGYRALVIATGHRARSLDELAGFDNVHTLRHFDDALVIRETLCTATRLLVIGTGFIGSEIASAAAARGIDVTLIGTTTHPLGRGIGPVAGAMLAALHDDAGVTLLSGSGLSDVTSRDNRIGSVRTSCGREFLVDAVVVGIGSSPATEWLSTSRITLDASSRGVVCDPTMATSAPAVWAAGDVAVVSGAAGAHWTSAAAQGFIAGSNAVGGQQKYSGVPFAWSSWHGHRIQLVGTTTTDARGTISETVDDGVVLYSDGGRVVGAVGIDAPGRIARIRRTLSAELVATGV</sequence>